<comment type="caution">
    <text evidence="2">The sequence shown here is derived from an EMBL/GenBank/DDBJ whole genome shotgun (WGS) entry which is preliminary data.</text>
</comment>
<dbReference type="RefSeq" id="WP_125054867.1">
    <property type="nucleotide sequence ID" value="NZ_BHZD01000001.1"/>
</dbReference>
<name>A0A401W3E1_STREY</name>
<evidence type="ECO:0000313" key="3">
    <source>
        <dbReference type="Proteomes" id="UP000286746"/>
    </source>
</evidence>
<evidence type="ECO:0000313" key="2">
    <source>
        <dbReference type="EMBL" id="GCD43839.1"/>
    </source>
</evidence>
<gene>
    <name evidence="2" type="ORF">GKJPGBOP_03522</name>
</gene>
<accession>A0A401W3E1</accession>
<evidence type="ECO:0000256" key="1">
    <source>
        <dbReference type="SAM" id="MobiDB-lite"/>
    </source>
</evidence>
<dbReference type="Proteomes" id="UP000286746">
    <property type="component" value="Unassembled WGS sequence"/>
</dbReference>
<reference evidence="2 3" key="1">
    <citation type="submission" date="2018-11" db="EMBL/GenBank/DDBJ databases">
        <title>Whole genome sequence of Streptomyces paromomycinus NBRC 15454(T).</title>
        <authorList>
            <person name="Komaki H."/>
            <person name="Tamura T."/>
        </authorList>
    </citation>
    <scope>NUCLEOTIDE SEQUENCE [LARGE SCALE GENOMIC DNA]</scope>
    <source>
        <strain evidence="2 3">NBRC 15454</strain>
    </source>
</reference>
<sequence length="197" mass="21100">MAITDDVRKVLTDPTPLYAFAGGVDLAAEKAKELPALVDKLREEAPKRFEAVRNTDPKAVQDRVTKEAKEAQDWITRQLGLLDADFKKLSQQTQDLVLQGVGRAAEAAVKAREGYEGLAERGRGAVQNWRSETAEATEDLAVAIEPEPRQEPKQEPATGDAETAGSEPEAKGAAARKAPAAKKTTAKKTAAPGENGK</sequence>
<feature type="compositionally biased region" description="Low complexity" evidence="1">
    <location>
        <begin position="171"/>
        <end position="197"/>
    </location>
</feature>
<organism evidence="2 3">
    <name type="scientific">Streptomyces paromomycinus</name>
    <name type="common">Streptomyces rimosus subsp. paromomycinus</name>
    <dbReference type="NCBI Taxonomy" id="92743"/>
    <lineage>
        <taxon>Bacteria</taxon>
        <taxon>Bacillati</taxon>
        <taxon>Actinomycetota</taxon>
        <taxon>Actinomycetes</taxon>
        <taxon>Kitasatosporales</taxon>
        <taxon>Streptomycetaceae</taxon>
        <taxon>Streptomyces</taxon>
    </lineage>
</organism>
<proteinExistence type="predicted"/>
<dbReference type="EMBL" id="BHZD01000001">
    <property type="protein sequence ID" value="GCD43839.1"/>
    <property type="molecule type" value="Genomic_DNA"/>
</dbReference>
<dbReference type="AlphaFoldDB" id="A0A401W3E1"/>
<protein>
    <submittedName>
        <fullName evidence="2">Uncharacterized protein</fullName>
    </submittedName>
</protein>
<keyword evidence="3" id="KW-1185">Reference proteome</keyword>
<feature type="region of interest" description="Disordered" evidence="1">
    <location>
        <begin position="115"/>
        <end position="197"/>
    </location>
</feature>